<dbReference type="STRING" id="3750.A0A498K656"/>
<dbReference type="Proteomes" id="UP000290289">
    <property type="component" value="Chromosome 4"/>
</dbReference>
<sequence length="233" mass="26442">MFALGFSTRLEVENDEKGYTTSSSMQYVFDDILLKILIIVGPRSLREHFSAKIVLKKFKEIADDYFETVNLLRSWVASNKVSTFINHYIQCRNFEALYMLKSAISESCQVARNVYGAILVCHRLDSKHEGLKLLYSLNCHSSRQLSVMECQERFQLCLSYFLVHREVRTQTLKLHQDNAATKPCNDCGSPRVLPSKHTTTMEVQKVLSQSDPIGISGAMTNSVAAIFVDGIMK</sequence>
<dbReference type="AlphaFoldDB" id="A0A498K656"/>
<name>A0A498K656_MALDO</name>
<comment type="caution">
    <text evidence="1">The sequence shown here is derived from an EMBL/GenBank/DDBJ whole genome shotgun (WGS) entry which is preliminary data.</text>
</comment>
<accession>A0A498K656</accession>
<evidence type="ECO:0000313" key="1">
    <source>
        <dbReference type="EMBL" id="RXI01173.1"/>
    </source>
</evidence>
<reference evidence="1 2" key="1">
    <citation type="submission" date="2018-10" db="EMBL/GenBank/DDBJ databases">
        <title>A high-quality apple genome assembly.</title>
        <authorList>
            <person name="Hu J."/>
        </authorList>
    </citation>
    <scope>NUCLEOTIDE SEQUENCE [LARGE SCALE GENOMIC DNA]</scope>
    <source>
        <strain evidence="2">cv. HFTH1</strain>
        <tissue evidence="1">Young leaf</tissue>
    </source>
</reference>
<evidence type="ECO:0000313" key="2">
    <source>
        <dbReference type="Proteomes" id="UP000290289"/>
    </source>
</evidence>
<keyword evidence="2" id="KW-1185">Reference proteome</keyword>
<protein>
    <submittedName>
        <fullName evidence="1">Uncharacterized protein</fullName>
    </submittedName>
</protein>
<organism evidence="1 2">
    <name type="scientific">Malus domestica</name>
    <name type="common">Apple</name>
    <name type="synonym">Pyrus malus</name>
    <dbReference type="NCBI Taxonomy" id="3750"/>
    <lineage>
        <taxon>Eukaryota</taxon>
        <taxon>Viridiplantae</taxon>
        <taxon>Streptophyta</taxon>
        <taxon>Embryophyta</taxon>
        <taxon>Tracheophyta</taxon>
        <taxon>Spermatophyta</taxon>
        <taxon>Magnoliopsida</taxon>
        <taxon>eudicotyledons</taxon>
        <taxon>Gunneridae</taxon>
        <taxon>Pentapetalae</taxon>
        <taxon>rosids</taxon>
        <taxon>fabids</taxon>
        <taxon>Rosales</taxon>
        <taxon>Rosaceae</taxon>
        <taxon>Amygdaloideae</taxon>
        <taxon>Maleae</taxon>
        <taxon>Malus</taxon>
    </lineage>
</organism>
<gene>
    <name evidence="1" type="ORF">DVH24_001407</name>
</gene>
<proteinExistence type="predicted"/>
<dbReference type="EMBL" id="RDQH01000330">
    <property type="protein sequence ID" value="RXI01173.1"/>
    <property type="molecule type" value="Genomic_DNA"/>
</dbReference>